<protein>
    <submittedName>
        <fullName evidence="1">Uncharacterized protein</fullName>
    </submittedName>
</protein>
<keyword evidence="2" id="KW-1185">Reference proteome</keyword>
<dbReference type="AlphaFoldDB" id="D8UKI8"/>
<accession>D8UKI8</accession>
<reference evidence="1 2" key="1">
    <citation type="journal article" date="2010" name="Science">
        <title>Genomic analysis of organismal complexity in the multicellular green alga Volvox carteri.</title>
        <authorList>
            <person name="Prochnik S.E."/>
            <person name="Umen J."/>
            <person name="Nedelcu A.M."/>
            <person name="Hallmann A."/>
            <person name="Miller S.M."/>
            <person name="Nishii I."/>
            <person name="Ferris P."/>
            <person name="Kuo A."/>
            <person name="Mitros T."/>
            <person name="Fritz-Laylin L.K."/>
            <person name="Hellsten U."/>
            <person name="Chapman J."/>
            <person name="Simakov O."/>
            <person name="Rensing S.A."/>
            <person name="Terry A."/>
            <person name="Pangilinan J."/>
            <person name="Kapitonov V."/>
            <person name="Jurka J."/>
            <person name="Salamov A."/>
            <person name="Shapiro H."/>
            <person name="Schmutz J."/>
            <person name="Grimwood J."/>
            <person name="Lindquist E."/>
            <person name="Lucas S."/>
            <person name="Grigoriev I.V."/>
            <person name="Schmitt R."/>
            <person name="Kirk D."/>
            <person name="Rokhsar D.S."/>
        </authorList>
    </citation>
    <scope>NUCLEOTIDE SEQUENCE [LARGE SCALE GENOMIC DNA]</scope>
    <source>
        <strain evidence="2">f. Nagariensis / Eve</strain>
    </source>
</reference>
<organism evidence="2">
    <name type="scientific">Volvox carteri f. nagariensis</name>
    <dbReference type="NCBI Taxonomy" id="3068"/>
    <lineage>
        <taxon>Eukaryota</taxon>
        <taxon>Viridiplantae</taxon>
        <taxon>Chlorophyta</taxon>
        <taxon>core chlorophytes</taxon>
        <taxon>Chlorophyceae</taxon>
        <taxon>CS clade</taxon>
        <taxon>Chlamydomonadales</taxon>
        <taxon>Volvocaceae</taxon>
        <taxon>Volvox</taxon>
    </lineage>
</organism>
<evidence type="ECO:0000313" key="2">
    <source>
        <dbReference type="Proteomes" id="UP000001058"/>
    </source>
</evidence>
<dbReference type="GeneID" id="9626073"/>
<evidence type="ECO:0000313" key="1">
    <source>
        <dbReference type="EMBL" id="EFJ39765.1"/>
    </source>
</evidence>
<gene>
    <name evidence="1" type="ORF">VOLCADRAFT_100573</name>
</gene>
<name>D8UKI8_VOLCA</name>
<sequence length="152" mass="15594">MQLAAANGGTLRKKPLLQSATCGSEAVLAAAAVRYMRLGGCSGSCSSPLHAARRLFWQLQQSATCGSEAVLAAAAVRYMRLGGCSGSCSSPLHAARRLFWQLQQSATCGSEAVLAAAAGTLRLLHLDDGGNGAVGTGRVRVHALDKSHSGDQ</sequence>
<dbReference type="InParanoid" id="D8UKI8"/>
<proteinExistence type="predicted"/>
<dbReference type="RefSeq" id="XP_002959175.1">
    <property type="nucleotide sequence ID" value="XM_002959129.1"/>
</dbReference>
<dbReference type="KEGG" id="vcn:VOLCADRAFT_100573"/>
<dbReference type="Proteomes" id="UP000001058">
    <property type="component" value="Unassembled WGS sequence"/>
</dbReference>
<dbReference type="EMBL" id="GL378448">
    <property type="protein sequence ID" value="EFJ39765.1"/>
    <property type="molecule type" value="Genomic_DNA"/>
</dbReference>